<protein>
    <recommendedName>
        <fullName evidence="1">F-box domain-containing protein</fullName>
    </recommendedName>
</protein>
<dbReference type="KEGG" id="gtr:GLOTRDRAFT_123132"/>
<dbReference type="RefSeq" id="XP_007870000.1">
    <property type="nucleotide sequence ID" value="XM_007871809.1"/>
</dbReference>
<dbReference type="InterPro" id="IPR036047">
    <property type="entry name" value="F-box-like_dom_sf"/>
</dbReference>
<accession>S7RG96</accession>
<dbReference type="InterPro" id="IPR001810">
    <property type="entry name" value="F-box_dom"/>
</dbReference>
<dbReference type="OrthoDB" id="550575at2759"/>
<reference evidence="2 3" key="1">
    <citation type="journal article" date="2012" name="Science">
        <title>The Paleozoic origin of enzymatic lignin decomposition reconstructed from 31 fungal genomes.</title>
        <authorList>
            <person name="Floudas D."/>
            <person name="Binder M."/>
            <person name="Riley R."/>
            <person name="Barry K."/>
            <person name="Blanchette R.A."/>
            <person name="Henrissat B."/>
            <person name="Martinez A.T."/>
            <person name="Otillar R."/>
            <person name="Spatafora J.W."/>
            <person name="Yadav J.S."/>
            <person name="Aerts A."/>
            <person name="Benoit I."/>
            <person name="Boyd A."/>
            <person name="Carlson A."/>
            <person name="Copeland A."/>
            <person name="Coutinho P.M."/>
            <person name="de Vries R.P."/>
            <person name="Ferreira P."/>
            <person name="Findley K."/>
            <person name="Foster B."/>
            <person name="Gaskell J."/>
            <person name="Glotzer D."/>
            <person name="Gorecki P."/>
            <person name="Heitman J."/>
            <person name="Hesse C."/>
            <person name="Hori C."/>
            <person name="Igarashi K."/>
            <person name="Jurgens J.A."/>
            <person name="Kallen N."/>
            <person name="Kersten P."/>
            <person name="Kohler A."/>
            <person name="Kuees U."/>
            <person name="Kumar T.K.A."/>
            <person name="Kuo A."/>
            <person name="LaButti K."/>
            <person name="Larrondo L.F."/>
            <person name="Lindquist E."/>
            <person name="Ling A."/>
            <person name="Lombard V."/>
            <person name="Lucas S."/>
            <person name="Lundell T."/>
            <person name="Martin R."/>
            <person name="McLaughlin D.J."/>
            <person name="Morgenstern I."/>
            <person name="Morin E."/>
            <person name="Murat C."/>
            <person name="Nagy L.G."/>
            <person name="Nolan M."/>
            <person name="Ohm R.A."/>
            <person name="Patyshakuliyeva A."/>
            <person name="Rokas A."/>
            <person name="Ruiz-Duenas F.J."/>
            <person name="Sabat G."/>
            <person name="Salamov A."/>
            <person name="Samejima M."/>
            <person name="Schmutz J."/>
            <person name="Slot J.C."/>
            <person name="St John F."/>
            <person name="Stenlid J."/>
            <person name="Sun H."/>
            <person name="Sun S."/>
            <person name="Syed K."/>
            <person name="Tsang A."/>
            <person name="Wiebenga A."/>
            <person name="Young D."/>
            <person name="Pisabarro A."/>
            <person name="Eastwood D.C."/>
            <person name="Martin F."/>
            <person name="Cullen D."/>
            <person name="Grigoriev I.V."/>
            <person name="Hibbett D.S."/>
        </authorList>
    </citation>
    <scope>NUCLEOTIDE SEQUENCE [LARGE SCALE GENOMIC DNA]</scope>
    <source>
        <strain evidence="2 3">ATCC 11539</strain>
    </source>
</reference>
<name>S7RG96_GLOTA</name>
<evidence type="ECO:0000259" key="1">
    <source>
        <dbReference type="PROSITE" id="PS50181"/>
    </source>
</evidence>
<evidence type="ECO:0000313" key="2">
    <source>
        <dbReference type="EMBL" id="EPQ51544.1"/>
    </source>
</evidence>
<keyword evidence="3" id="KW-1185">Reference proteome</keyword>
<organism evidence="2 3">
    <name type="scientific">Gloeophyllum trabeum (strain ATCC 11539 / FP-39264 / Madison 617)</name>
    <name type="common">Brown rot fungus</name>
    <dbReference type="NCBI Taxonomy" id="670483"/>
    <lineage>
        <taxon>Eukaryota</taxon>
        <taxon>Fungi</taxon>
        <taxon>Dikarya</taxon>
        <taxon>Basidiomycota</taxon>
        <taxon>Agaricomycotina</taxon>
        <taxon>Agaricomycetes</taxon>
        <taxon>Gloeophyllales</taxon>
        <taxon>Gloeophyllaceae</taxon>
        <taxon>Gloeophyllum</taxon>
    </lineage>
</organism>
<dbReference type="GeneID" id="19300923"/>
<evidence type="ECO:0000313" key="3">
    <source>
        <dbReference type="Proteomes" id="UP000030669"/>
    </source>
</evidence>
<feature type="domain" description="F-box" evidence="1">
    <location>
        <begin position="1"/>
        <end position="48"/>
    </location>
</feature>
<gene>
    <name evidence="2" type="ORF">GLOTRDRAFT_123132</name>
</gene>
<dbReference type="AlphaFoldDB" id="S7RG96"/>
<dbReference type="Proteomes" id="UP000030669">
    <property type="component" value="Unassembled WGS sequence"/>
</dbReference>
<dbReference type="SUPFAM" id="SSF81383">
    <property type="entry name" value="F-box domain"/>
    <property type="match status" value="1"/>
</dbReference>
<dbReference type="EMBL" id="KB469310">
    <property type="protein sequence ID" value="EPQ51544.1"/>
    <property type="molecule type" value="Genomic_DNA"/>
</dbReference>
<proteinExistence type="predicted"/>
<dbReference type="CDD" id="cd09917">
    <property type="entry name" value="F-box_SF"/>
    <property type="match status" value="1"/>
</dbReference>
<sequence length="555" mass="61995">MLTTTLPVELILRILSNVSFADIVSVKATSHDLCALIESNEHIVYHELAISYGYVAPHVSLEDASLAPCMDDVVCWKEFLGRSPQAVDSKKMEWQRPGQTQTTFEGQDEKHRTVISNSTRGGIDVTAIETDRILWRLPETYVDGGAECRFSNGFLTFMRSSPPAIEVWRRTADIPLFRDIATGNAVPTPVFNAPASPGLKQAQASASASKLAVLSEEPESPRFAHILGDWKLRGHFSAHALQRIPTVKPISSYCFSFPLVAAVSDDTVFVFDVRNGRLLGDIPQKYRVVDVVLSHEHLGISTDNAITIIPLSQLISGTGGLCLDHVYPEVDTSNELEHFGEVKQDLCAVAFGRDGKFEGVLMKSPEECPRGICPSSTVLLESGNVIRHFMLEYKWIEGLQTGDPLRLGSYLIFIRNFSKWTGGHVPRNSVRILRTCGEVTDALWTRDGLVIANVRDGIHLGTVQKDQVNSDEQKNWIIYQFRLQNFRIFKPFRRSRMVVTETGIWFLHTSRAVEHLLDPPGSHPQYPRYAYGEERERGTGIKSNVCFIDLATDVV</sequence>
<dbReference type="SMART" id="SM00256">
    <property type="entry name" value="FBOX"/>
    <property type="match status" value="1"/>
</dbReference>
<dbReference type="HOGENOM" id="CLU_490942_0_0_1"/>
<dbReference type="PROSITE" id="PS50181">
    <property type="entry name" value="FBOX"/>
    <property type="match status" value="1"/>
</dbReference>